<organism evidence="3 4">
    <name type="scientific">Mucilaginibacter angelicae</name>
    <dbReference type="NCBI Taxonomy" id="869718"/>
    <lineage>
        <taxon>Bacteria</taxon>
        <taxon>Pseudomonadati</taxon>
        <taxon>Bacteroidota</taxon>
        <taxon>Sphingobacteriia</taxon>
        <taxon>Sphingobacteriales</taxon>
        <taxon>Sphingobacteriaceae</taxon>
        <taxon>Mucilaginibacter</taxon>
    </lineage>
</organism>
<dbReference type="CDD" id="cd07814">
    <property type="entry name" value="SRPBCC_CalC_Aha1-like"/>
    <property type="match status" value="1"/>
</dbReference>
<dbReference type="Pfam" id="PF08327">
    <property type="entry name" value="AHSA1"/>
    <property type="match status" value="1"/>
</dbReference>
<sequence length="157" mass="18322">MMNTQDFTATMVADQSPEEVFNAINDIRAWWSEDFKGHSEKLNDEFEVRFADMHYSKQKLTEVIPNEKIVWLVTDSYLSFLDNKTEWTGTRISFEISKKEGKTQIAFTHIGLVPESECYQDCFKGWNYFLQHSLLNLITTGKGQPHRLDDVMVKTEV</sequence>
<evidence type="ECO:0000259" key="2">
    <source>
        <dbReference type="Pfam" id="PF08327"/>
    </source>
</evidence>
<dbReference type="Gene3D" id="3.30.530.20">
    <property type="match status" value="1"/>
</dbReference>
<evidence type="ECO:0000256" key="1">
    <source>
        <dbReference type="ARBA" id="ARBA00006817"/>
    </source>
</evidence>
<gene>
    <name evidence="3" type="ORF">ACFFGT_11285</name>
</gene>
<evidence type="ECO:0000313" key="3">
    <source>
        <dbReference type="EMBL" id="MFC0514788.1"/>
    </source>
</evidence>
<comment type="caution">
    <text evidence="3">The sequence shown here is derived from an EMBL/GenBank/DDBJ whole genome shotgun (WGS) entry which is preliminary data.</text>
</comment>
<reference evidence="3 4" key="1">
    <citation type="submission" date="2024-09" db="EMBL/GenBank/DDBJ databases">
        <authorList>
            <person name="Sun Q."/>
            <person name="Mori K."/>
        </authorList>
    </citation>
    <scope>NUCLEOTIDE SEQUENCE [LARGE SCALE GENOMIC DNA]</scope>
    <source>
        <strain evidence="3 4">NCAIM B.02415</strain>
    </source>
</reference>
<dbReference type="SUPFAM" id="SSF55961">
    <property type="entry name" value="Bet v1-like"/>
    <property type="match status" value="1"/>
</dbReference>
<comment type="similarity">
    <text evidence="1">Belongs to the AHA1 family.</text>
</comment>
<accession>A0ABV6L5N3</accession>
<dbReference type="InterPro" id="IPR023393">
    <property type="entry name" value="START-like_dom_sf"/>
</dbReference>
<feature type="domain" description="Activator of Hsp90 ATPase homologue 1/2-like C-terminal" evidence="2">
    <location>
        <begin position="16"/>
        <end position="134"/>
    </location>
</feature>
<protein>
    <submittedName>
        <fullName evidence="3">SRPBCC domain-containing protein</fullName>
    </submittedName>
</protein>
<dbReference type="InterPro" id="IPR013538">
    <property type="entry name" value="ASHA1/2-like_C"/>
</dbReference>
<keyword evidence="4" id="KW-1185">Reference proteome</keyword>
<proteinExistence type="inferred from homology"/>
<evidence type="ECO:0000313" key="4">
    <source>
        <dbReference type="Proteomes" id="UP001589828"/>
    </source>
</evidence>
<name>A0ABV6L5N3_9SPHI</name>
<dbReference type="RefSeq" id="WP_377022631.1">
    <property type="nucleotide sequence ID" value="NZ_JBHLTS010000021.1"/>
</dbReference>
<dbReference type="Proteomes" id="UP001589828">
    <property type="component" value="Unassembled WGS sequence"/>
</dbReference>
<dbReference type="EMBL" id="JBHLTS010000021">
    <property type="protein sequence ID" value="MFC0514788.1"/>
    <property type="molecule type" value="Genomic_DNA"/>
</dbReference>